<dbReference type="Gene3D" id="2.30.42.10">
    <property type="match status" value="1"/>
</dbReference>
<dbReference type="SUPFAM" id="SSF50630">
    <property type="entry name" value="Acid proteases"/>
    <property type="match status" value="1"/>
</dbReference>
<gene>
    <name evidence="3" type="ORF">MED217_15375</name>
</gene>
<dbReference type="Gene3D" id="2.40.70.10">
    <property type="entry name" value="Acid Proteases"/>
    <property type="match status" value="2"/>
</dbReference>
<dbReference type="Pfam" id="PF13650">
    <property type="entry name" value="Asp_protease_2"/>
    <property type="match status" value="1"/>
</dbReference>
<evidence type="ECO:0000313" key="4">
    <source>
        <dbReference type="Proteomes" id="UP000001601"/>
    </source>
</evidence>
<evidence type="ECO:0000313" key="3">
    <source>
        <dbReference type="EMBL" id="EAQ50936.1"/>
    </source>
</evidence>
<sequence>MRYVYLISTLIVYMITFEVFPQGAFLLPEGKNHIKIKADVVNNLMIIPVQVNGVELSLLLDTGVRSTILFNAEADYPLELNNQSTVWLRGAGDGEPTKAIKSTQNIINVGEAAAINQTIYYVSDSAQNFSPRLGFPVHGIIGYALLKDLAVELNYQKSYVKLYEPEVFRSKKFRSCTELVFELNKGKPYLNIGLSQNDTDFQAKLLLDSGSGDALWLFENTHEDIRVSENSFKDHLGLGLNGEVTGHRSRIAQLTLGDFNLKKVNVAYPDELSLAYLNGVDYRNGSIGAEVLRRFTVYLDYSAKKMFLRKNRYFDEPFRYNRSGLVVEHSGFELVADIDYSISKTSGNATENNATKTIFLETNMVQFPQLQLKPNYEIAAIRDDSPGAEAGLAVGDKLVKINGRDVRNLELDDITKHFFKEEGAVLRLKVERNGMVFNRKLRLKKLIKDQ</sequence>
<reference evidence="3 4" key="1">
    <citation type="journal article" date="2007" name="Nature">
        <title>Light stimulates growth of proteorhodopsin-containing marine Flavobacteria.</title>
        <authorList>
            <person name="Gomez-Consarnau L."/>
            <person name="Gonzalez J.M."/>
            <person name="Coll-Llado M."/>
            <person name="Gourdon P."/>
            <person name="Pascher T."/>
            <person name="Neutze R."/>
            <person name="Pedros-Alio C."/>
            <person name="Pinhassi J."/>
        </authorList>
    </citation>
    <scope>NUCLEOTIDE SEQUENCE [LARGE SCALE GENOMIC DNA]</scope>
    <source>
        <strain evidence="3 4">MED217</strain>
    </source>
</reference>
<dbReference type="InterPro" id="IPR021109">
    <property type="entry name" value="Peptidase_aspartic_dom_sf"/>
</dbReference>
<dbReference type="Proteomes" id="UP000001601">
    <property type="component" value="Unassembled WGS sequence"/>
</dbReference>
<dbReference type="SMART" id="SM00228">
    <property type="entry name" value="PDZ"/>
    <property type="match status" value="1"/>
</dbReference>
<dbReference type="AlphaFoldDB" id="A3XG13"/>
<keyword evidence="4" id="KW-1185">Reference proteome</keyword>
<dbReference type="InterPro" id="IPR041489">
    <property type="entry name" value="PDZ_6"/>
</dbReference>
<organism evidence="3 4">
    <name type="scientific">Leeuwenhoekiella blandensis (strain CECT 7118 / CCUG 51940 / KCTC 22103 / MED217)</name>
    <name type="common">Flavobacterium sp. (strain MED217)</name>
    <dbReference type="NCBI Taxonomy" id="398720"/>
    <lineage>
        <taxon>Bacteria</taxon>
        <taxon>Pseudomonadati</taxon>
        <taxon>Bacteroidota</taxon>
        <taxon>Flavobacteriia</taxon>
        <taxon>Flavobacteriales</taxon>
        <taxon>Flavobacteriaceae</taxon>
        <taxon>Leeuwenhoekiella</taxon>
    </lineage>
</organism>
<accession>A3XG13</accession>
<dbReference type="Pfam" id="PF17820">
    <property type="entry name" value="PDZ_6"/>
    <property type="match status" value="1"/>
</dbReference>
<dbReference type="EMBL" id="AANC01000001">
    <property type="protein sequence ID" value="EAQ50936.1"/>
    <property type="molecule type" value="Genomic_DNA"/>
</dbReference>
<dbReference type="PROSITE" id="PS50106">
    <property type="entry name" value="PDZ"/>
    <property type="match status" value="1"/>
</dbReference>
<dbReference type="EC" id="2.6.1.1" evidence="3"/>
<dbReference type="HOGENOM" id="CLU_039603_0_0_10"/>
<name>A3XG13_LEEBM</name>
<dbReference type="STRING" id="398720.MED217_15375"/>
<keyword evidence="1" id="KW-0472">Membrane</keyword>
<dbReference type="InterPro" id="IPR036034">
    <property type="entry name" value="PDZ_sf"/>
</dbReference>
<comment type="caution">
    <text evidence="3">The sequence shown here is derived from an EMBL/GenBank/DDBJ whole genome shotgun (WGS) entry which is preliminary data.</text>
</comment>
<dbReference type="SUPFAM" id="SSF50156">
    <property type="entry name" value="PDZ domain-like"/>
    <property type="match status" value="1"/>
</dbReference>
<feature type="transmembrane region" description="Helical" evidence="1">
    <location>
        <begin position="6"/>
        <end position="27"/>
    </location>
</feature>
<keyword evidence="1" id="KW-0812">Transmembrane</keyword>
<proteinExistence type="predicted"/>
<keyword evidence="3" id="KW-0032">Aminotransferase</keyword>
<evidence type="ECO:0000256" key="1">
    <source>
        <dbReference type="SAM" id="Phobius"/>
    </source>
</evidence>
<dbReference type="GO" id="GO:0004069">
    <property type="term" value="F:L-aspartate:2-oxoglutarate aminotransferase activity"/>
    <property type="evidence" value="ECO:0007669"/>
    <property type="project" value="UniProtKB-EC"/>
</dbReference>
<dbReference type="OrthoDB" id="3521766at2"/>
<evidence type="ECO:0000259" key="2">
    <source>
        <dbReference type="PROSITE" id="PS50106"/>
    </source>
</evidence>
<keyword evidence="3" id="KW-0808">Transferase</keyword>
<keyword evidence="1" id="KW-1133">Transmembrane helix</keyword>
<dbReference type="InterPro" id="IPR001478">
    <property type="entry name" value="PDZ"/>
</dbReference>
<feature type="domain" description="PDZ" evidence="2">
    <location>
        <begin position="378"/>
        <end position="416"/>
    </location>
</feature>
<dbReference type="eggNOG" id="COG0793">
    <property type="taxonomic scope" value="Bacteria"/>
</dbReference>
<protein>
    <submittedName>
        <fullName evidence="3">Aspartate aminotransferase</fullName>
        <ecNumber evidence="3">2.6.1.1</ecNumber>
    </submittedName>
</protein>